<protein>
    <submittedName>
        <fullName evidence="6">DNA-binding response regulator, NarL/FixJ family, contains REC and HTH domains</fullName>
    </submittedName>
</protein>
<dbReference type="InterPro" id="IPR058245">
    <property type="entry name" value="NreC/VraR/RcsB-like_REC"/>
</dbReference>
<evidence type="ECO:0000256" key="3">
    <source>
        <dbReference type="PROSITE-ProRule" id="PRU00169"/>
    </source>
</evidence>
<keyword evidence="1 3" id="KW-0597">Phosphoprotein</keyword>
<dbReference type="PANTHER" id="PTHR45566">
    <property type="entry name" value="HTH-TYPE TRANSCRIPTIONAL REGULATOR YHJB-RELATED"/>
    <property type="match status" value="1"/>
</dbReference>
<dbReference type="PRINTS" id="PR00038">
    <property type="entry name" value="HTHLUXR"/>
</dbReference>
<dbReference type="Pfam" id="PF00196">
    <property type="entry name" value="GerE"/>
    <property type="match status" value="1"/>
</dbReference>
<feature type="domain" description="Response regulatory" evidence="5">
    <location>
        <begin position="11"/>
        <end position="127"/>
    </location>
</feature>
<dbReference type="GO" id="GO:0006355">
    <property type="term" value="P:regulation of DNA-templated transcription"/>
    <property type="evidence" value="ECO:0007669"/>
    <property type="project" value="InterPro"/>
</dbReference>
<keyword evidence="2 6" id="KW-0238">DNA-binding</keyword>
<dbReference type="STRING" id="1720063.SAMN05216217_1286"/>
<dbReference type="CDD" id="cd06170">
    <property type="entry name" value="LuxR_C_like"/>
    <property type="match status" value="1"/>
</dbReference>
<dbReference type="Proteomes" id="UP000243629">
    <property type="component" value="Unassembled WGS sequence"/>
</dbReference>
<evidence type="ECO:0000256" key="1">
    <source>
        <dbReference type="ARBA" id="ARBA00022553"/>
    </source>
</evidence>
<proteinExistence type="predicted"/>
<keyword evidence="7" id="KW-1185">Reference proteome</keyword>
<evidence type="ECO:0000259" key="5">
    <source>
        <dbReference type="PROSITE" id="PS50110"/>
    </source>
</evidence>
<feature type="domain" description="HTH luxR-type" evidence="4">
    <location>
        <begin position="145"/>
        <end position="210"/>
    </location>
</feature>
<dbReference type="SUPFAM" id="SSF52172">
    <property type="entry name" value="CheY-like"/>
    <property type="match status" value="1"/>
</dbReference>
<dbReference type="PANTHER" id="PTHR45566:SF1">
    <property type="entry name" value="HTH-TYPE TRANSCRIPTIONAL REGULATOR YHJB-RELATED"/>
    <property type="match status" value="1"/>
</dbReference>
<dbReference type="SUPFAM" id="SSF46894">
    <property type="entry name" value="C-terminal effector domain of the bipartite response regulators"/>
    <property type="match status" value="1"/>
</dbReference>
<dbReference type="InterPro" id="IPR001789">
    <property type="entry name" value="Sig_transdc_resp-reg_receiver"/>
</dbReference>
<dbReference type="EMBL" id="FOUI01000028">
    <property type="protein sequence ID" value="SFM90679.1"/>
    <property type="molecule type" value="Genomic_DNA"/>
</dbReference>
<dbReference type="Gene3D" id="3.40.50.2300">
    <property type="match status" value="1"/>
</dbReference>
<feature type="modified residue" description="4-aspartylphosphate" evidence="3">
    <location>
        <position position="62"/>
    </location>
</feature>
<evidence type="ECO:0000256" key="2">
    <source>
        <dbReference type="ARBA" id="ARBA00023125"/>
    </source>
</evidence>
<dbReference type="PROSITE" id="PS50043">
    <property type="entry name" value="HTH_LUXR_2"/>
    <property type="match status" value="1"/>
</dbReference>
<dbReference type="CDD" id="cd17535">
    <property type="entry name" value="REC_NarL-like"/>
    <property type="match status" value="1"/>
</dbReference>
<dbReference type="AlphaFoldDB" id="A0A1I4UNV7"/>
<sequence>MPKTALPPETRLLLIDDHKIYLDGLSLTLGTLASGIIIDHATNAADAETLISSHPYDLVLLDLQLPDSSGLVLLQKLQKIDPLVPIAIITGSNSASDLEATLQSGAAGFISKTADGDTLRDAVCRLLYGEQVVIGDDSRHRVREHGARELGITPRQLQILDLLAEGLPNKSICQRLCLSEDTVKTHLKAIFGSLGCHNRTECVSIARRLGLISQ</sequence>
<dbReference type="InterPro" id="IPR051015">
    <property type="entry name" value="EvgA-like"/>
</dbReference>
<dbReference type="OrthoDB" id="9796655at2"/>
<dbReference type="RefSeq" id="WP_093478991.1">
    <property type="nucleotide sequence ID" value="NZ_FOUI01000028.1"/>
</dbReference>
<reference evidence="7" key="1">
    <citation type="submission" date="2016-10" db="EMBL/GenBank/DDBJ databases">
        <authorList>
            <person name="Varghese N."/>
            <person name="Submissions S."/>
        </authorList>
    </citation>
    <scope>NUCLEOTIDE SEQUENCE [LARGE SCALE GENOMIC DNA]</scope>
    <source>
        <strain evidence="7">DSM 24213</strain>
    </source>
</reference>
<dbReference type="InterPro" id="IPR016032">
    <property type="entry name" value="Sig_transdc_resp-reg_C-effctor"/>
</dbReference>
<dbReference type="InterPro" id="IPR000792">
    <property type="entry name" value="Tscrpt_reg_LuxR_C"/>
</dbReference>
<dbReference type="Pfam" id="PF00072">
    <property type="entry name" value="Response_reg"/>
    <property type="match status" value="1"/>
</dbReference>
<dbReference type="Gene3D" id="1.10.10.10">
    <property type="entry name" value="Winged helix-like DNA-binding domain superfamily/Winged helix DNA-binding domain"/>
    <property type="match status" value="1"/>
</dbReference>
<name>A0A1I4UNV7_9GAMM</name>
<evidence type="ECO:0000313" key="7">
    <source>
        <dbReference type="Proteomes" id="UP000243629"/>
    </source>
</evidence>
<organism evidence="6 7">
    <name type="scientific">Halopseudomonas yangmingensis</name>
    <dbReference type="NCBI Taxonomy" id="1720063"/>
    <lineage>
        <taxon>Bacteria</taxon>
        <taxon>Pseudomonadati</taxon>
        <taxon>Pseudomonadota</taxon>
        <taxon>Gammaproteobacteria</taxon>
        <taxon>Pseudomonadales</taxon>
        <taxon>Pseudomonadaceae</taxon>
        <taxon>Halopseudomonas</taxon>
    </lineage>
</organism>
<evidence type="ECO:0000259" key="4">
    <source>
        <dbReference type="PROSITE" id="PS50043"/>
    </source>
</evidence>
<dbReference type="GO" id="GO:0003677">
    <property type="term" value="F:DNA binding"/>
    <property type="evidence" value="ECO:0007669"/>
    <property type="project" value="UniProtKB-KW"/>
</dbReference>
<evidence type="ECO:0000313" key="6">
    <source>
        <dbReference type="EMBL" id="SFM90679.1"/>
    </source>
</evidence>
<accession>A0A1I4UNV7</accession>
<gene>
    <name evidence="6" type="ORF">SAMN05216217_1286</name>
</gene>
<dbReference type="GO" id="GO:0000160">
    <property type="term" value="P:phosphorelay signal transduction system"/>
    <property type="evidence" value="ECO:0007669"/>
    <property type="project" value="InterPro"/>
</dbReference>
<dbReference type="PROSITE" id="PS50110">
    <property type="entry name" value="RESPONSE_REGULATORY"/>
    <property type="match status" value="1"/>
</dbReference>
<dbReference type="SMART" id="SM00421">
    <property type="entry name" value="HTH_LUXR"/>
    <property type="match status" value="1"/>
</dbReference>
<dbReference type="InterPro" id="IPR036388">
    <property type="entry name" value="WH-like_DNA-bd_sf"/>
</dbReference>
<dbReference type="SMART" id="SM00448">
    <property type="entry name" value="REC"/>
    <property type="match status" value="1"/>
</dbReference>
<dbReference type="InterPro" id="IPR011006">
    <property type="entry name" value="CheY-like_superfamily"/>
</dbReference>